<evidence type="ECO:0000313" key="9">
    <source>
        <dbReference type="Proteomes" id="UP000315389"/>
    </source>
</evidence>
<dbReference type="GO" id="GO:0032259">
    <property type="term" value="P:methylation"/>
    <property type="evidence" value="ECO:0007669"/>
    <property type="project" value="UniProtKB-KW"/>
</dbReference>
<dbReference type="EMBL" id="VFOS01000001">
    <property type="protein sequence ID" value="TQL63641.1"/>
    <property type="molecule type" value="Genomic_DNA"/>
</dbReference>
<feature type="domain" description="DUF7782" evidence="7">
    <location>
        <begin position="407"/>
        <end position="512"/>
    </location>
</feature>
<dbReference type="InterPro" id="IPR055487">
    <property type="entry name" value="DUF7059"/>
</dbReference>
<accession>A0A542ZTH2</accession>
<name>A0A542ZTH2_RARFA</name>
<evidence type="ECO:0000259" key="7">
    <source>
        <dbReference type="Pfam" id="PF25004"/>
    </source>
</evidence>
<feature type="domain" description="Methyltransferase small" evidence="5">
    <location>
        <begin position="163"/>
        <end position="243"/>
    </location>
</feature>
<sequence>MTSAASQLPLTVSRPLIAALRADLIAADYRVEAIGRLIGPTADAALHREQSLPALRAARAEPSPLATLLTCFMLGVPVPTRDLDAALPALGSAGASELGLVASIDGESLPLVDLRPYAARDALGDVDWWIASDLSELATGQPLRPDHVLGAGGASLTLAGITVRTRVRRTLDVGTGCGIQALHASRHSDHVVATDISARALNFAAFNLALCEVGNVSLRLGSLLEPVMDESFDLVISNPPFVITPRSGDAIPDYEYRDAGRSGDGLVEELVQALDRVLAPGGTAQMLANWEHHEGQPWRERIEGWLAGSPLNALVVQREVLDPAQYAETWLRDGGLTADRDPGRWQAGYADYLDDFARREVRAIGMGFVALSRPITGAPAPWRELIELPGPVTQPLGPAIAARLVARDWFAATSDAEVLATAFVVASDVTEERYYRPGSPDPSVIMIRQGGGFGHHVQMSSEVAGVVGACDGELALGQLVSAVAAITQQDAGALLAQVLPELNALVADGLLVTAAP</sequence>
<dbReference type="InterPro" id="IPR056684">
    <property type="entry name" value="DUF7782"/>
</dbReference>
<dbReference type="GO" id="GO:0035657">
    <property type="term" value="C:eRF1 methyltransferase complex"/>
    <property type="evidence" value="ECO:0007669"/>
    <property type="project" value="TreeGrafter"/>
</dbReference>
<dbReference type="AlphaFoldDB" id="A0A542ZTH2"/>
<protein>
    <submittedName>
        <fullName evidence="8">Methyltransferase family protein</fullName>
    </submittedName>
</protein>
<dbReference type="PANTHER" id="PTHR45875:SF1">
    <property type="entry name" value="METHYLTRANSFERASE N6AMT1"/>
    <property type="match status" value="1"/>
</dbReference>
<dbReference type="InterPro" id="IPR002052">
    <property type="entry name" value="DNA_methylase_N6_adenine_CS"/>
</dbReference>
<keyword evidence="9" id="KW-1185">Reference proteome</keyword>
<keyword evidence="4" id="KW-0949">S-adenosyl-L-methionine</keyword>
<dbReference type="GO" id="GO:0008276">
    <property type="term" value="F:protein methyltransferase activity"/>
    <property type="evidence" value="ECO:0007669"/>
    <property type="project" value="TreeGrafter"/>
</dbReference>
<dbReference type="RefSeq" id="WP_142117963.1">
    <property type="nucleotide sequence ID" value="NZ_BAAASV010000002.1"/>
</dbReference>
<dbReference type="InterPro" id="IPR007848">
    <property type="entry name" value="Small_mtfrase_dom"/>
</dbReference>
<gene>
    <name evidence="8" type="ORF">FB461_0108</name>
</gene>
<evidence type="ECO:0000259" key="6">
    <source>
        <dbReference type="Pfam" id="PF23186"/>
    </source>
</evidence>
<dbReference type="PROSITE" id="PS00092">
    <property type="entry name" value="N6_MTASE"/>
    <property type="match status" value="1"/>
</dbReference>
<evidence type="ECO:0000256" key="2">
    <source>
        <dbReference type="ARBA" id="ARBA00022603"/>
    </source>
</evidence>
<keyword evidence="3 8" id="KW-0808">Transferase</keyword>
<dbReference type="Gene3D" id="3.40.50.150">
    <property type="entry name" value="Vaccinia Virus protein VP39"/>
    <property type="match status" value="1"/>
</dbReference>
<dbReference type="InterPro" id="IPR029063">
    <property type="entry name" value="SAM-dependent_MTases_sf"/>
</dbReference>
<dbReference type="GO" id="GO:0008170">
    <property type="term" value="F:N-methyltransferase activity"/>
    <property type="evidence" value="ECO:0007669"/>
    <property type="project" value="UniProtKB-ARBA"/>
</dbReference>
<dbReference type="OrthoDB" id="129465at2"/>
<feature type="domain" description="DUF7059" evidence="6">
    <location>
        <begin position="26"/>
        <end position="103"/>
    </location>
</feature>
<evidence type="ECO:0000256" key="1">
    <source>
        <dbReference type="ARBA" id="ARBA00006149"/>
    </source>
</evidence>
<dbReference type="Pfam" id="PF25004">
    <property type="entry name" value="DUF7782"/>
    <property type="match status" value="1"/>
</dbReference>
<evidence type="ECO:0000259" key="5">
    <source>
        <dbReference type="Pfam" id="PF05175"/>
    </source>
</evidence>
<comment type="similarity">
    <text evidence="1">Belongs to the eukaryotic/archaeal PrmC-related family.</text>
</comment>
<organism evidence="8 9">
    <name type="scientific">Rarobacter faecitabidus</name>
    <dbReference type="NCBI Taxonomy" id="13243"/>
    <lineage>
        <taxon>Bacteria</taxon>
        <taxon>Bacillati</taxon>
        <taxon>Actinomycetota</taxon>
        <taxon>Actinomycetes</taxon>
        <taxon>Micrococcales</taxon>
        <taxon>Rarobacteraceae</taxon>
        <taxon>Rarobacter</taxon>
    </lineage>
</organism>
<dbReference type="Pfam" id="PF05175">
    <property type="entry name" value="MTS"/>
    <property type="match status" value="1"/>
</dbReference>
<keyword evidence="2 8" id="KW-0489">Methyltransferase</keyword>
<evidence type="ECO:0000313" key="8">
    <source>
        <dbReference type="EMBL" id="TQL63641.1"/>
    </source>
</evidence>
<dbReference type="GO" id="GO:0003676">
    <property type="term" value="F:nucleic acid binding"/>
    <property type="evidence" value="ECO:0007669"/>
    <property type="project" value="InterPro"/>
</dbReference>
<reference evidence="8 9" key="1">
    <citation type="submission" date="2019-06" db="EMBL/GenBank/DDBJ databases">
        <title>Sequencing the genomes of 1000 actinobacteria strains.</title>
        <authorList>
            <person name="Klenk H.-P."/>
        </authorList>
    </citation>
    <scope>NUCLEOTIDE SEQUENCE [LARGE SCALE GENOMIC DNA]</scope>
    <source>
        <strain evidence="8 9">DSM 4813</strain>
    </source>
</reference>
<dbReference type="GO" id="GO:0008757">
    <property type="term" value="F:S-adenosylmethionine-dependent methyltransferase activity"/>
    <property type="evidence" value="ECO:0007669"/>
    <property type="project" value="TreeGrafter"/>
</dbReference>
<evidence type="ECO:0000256" key="4">
    <source>
        <dbReference type="ARBA" id="ARBA00022691"/>
    </source>
</evidence>
<proteinExistence type="inferred from homology"/>
<comment type="caution">
    <text evidence="8">The sequence shown here is derived from an EMBL/GenBank/DDBJ whole genome shotgun (WGS) entry which is preliminary data.</text>
</comment>
<evidence type="ECO:0000256" key="3">
    <source>
        <dbReference type="ARBA" id="ARBA00022679"/>
    </source>
</evidence>
<dbReference type="PANTHER" id="PTHR45875">
    <property type="entry name" value="METHYLTRANSFERASE N6AMT1"/>
    <property type="match status" value="1"/>
</dbReference>
<dbReference type="CDD" id="cd02440">
    <property type="entry name" value="AdoMet_MTases"/>
    <property type="match status" value="1"/>
</dbReference>
<dbReference type="Pfam" id="PF23186">
    <property type="entry name" value="DUF7059"/>
    <property type="match status" value="1"/>
</dbReference>
<dbReference type="InterPro" id="IPR052190">
    <property type="entry name" value="Euk-Arch_PrmC-MTase"/>
</dbReference>
<dbReference type="SUPFAM" id="SSF53335">
    <property type="entry name" value="S-adenosyl-L-methionine-dependent methyltransferases"/>
    <property type="match status" value="1"/>
</dbReference>
<dbReference type="Proteomes" id="UP000315389">
    <property type="component" value="Unassembled WGS sequence"/>
</dbReference>